<name>A0AAI8YR64_9PEZI</name>
<feature type="region of interest" description="Disordered" evidence="1">
    <location>
        <begin position="272"/>
        <end position="305"/>
    </location>
</feature>
<gene>
    <name evidence="2" type="ORF">LECACI_7A000027</name>
</gene>
<dbReference type="Proteomes" id="UP001296104">
    <property type="component" value="Unassembled WGS sequence"/>
</dbReference>
<feature type="region of interest" description="Disordered" evidence="1">
    <location>
        <begin position="139"/>
        <end position="168"/>
    </location>
</feature>
<feature type="compositionally biased region" description="Basic and acidic residues" evidence="1">
    <location>
        <begin position="272"/>
        <end position="287"/>
    </location>
</feature>
<comment type="caution">
    <text evidence="2">The sequence shown here is derived from an EMBL/GenBank/DDBJ whole genome shotgun (WGS) entry which is preliminary data.</text>
</comment>
<dbReference type="AlphaFoldDB" id="A0AAI8YR64"/>
<keyword evidence="3" id="KW-1185">Reference proteome</keyword>
<organism evidence="2 3">
    <name type="scientific">Lecanosticta acicola</name>
    <dbReference type="NCBI Taxonomy" id="111012"/>
    <lineage>
        <taxon>Eukaryota</taxon>
        <taxon>Fungi</taxon>
        <taxon>Dikarya</taxon>
        <taxon>Ascomycota</taxon>
        <taxon>Pezizomycotina</taxon>
        <taxon>Dothideomycetes</taxon>
        <taxon>Dothideomycetidae</taxon>
        <taxon>Mycosphaerellales</taxon>
        <taxon>Mycosphaerellaceae</taxon>
        <taxon>Lecanosticta</taxon>
    </lineage>
</organism>
<accession>A0AAI8YR64</accession>
<evidence type="ECO:0000313" key="2">
    <source>
        <dbReference type="EMBL" id="CAK3735452.1"/>
    </source>
</evidence>
<proteinExistence type="predicted"/>
<protein>
    <submittedName>
        <fullName evidence="2">Uncharacterized protein</fullName>
    </submittedName>
</protein>
<dbReference type="EMBL" id="CAVMBE010000001">
    <property type="protein sequence ID" value="CAK3735452.1"/>
    <property type="molecule type" value="Genomic_DNA"/>
</dbReference>
<evidence type="ECO:0000313" key="3">
    <source>
        <dbReference type="Proteomes" id="UP001296104"/>
    </source>
</evidence>
<evidence type="ECO:0000256" key="1">
    <source>
        <dbReference type="SAM" id="MobiDB-lite"/>
    </source>
</evidence>
<reference evidence="2" key="1">
    <citation type="submission" date="2023-11" db="EMBL/GenBank/DDBJ databases">
        <authorList>
            <person name="Alioto T."/>
            <person name="Alioto T."/>
            <person name="Gomez Garrido J."/>
        </authorList>
    </citation>
    <scope>NUCLEOTIDE SEQUENCE</scope>
</reference>
<sequence length="305" mass="34076">MRMVRTPKPDHYDGNMLVAPHFECTPELTAVGRMYTKYGVGQQKEHWVPLAQSVRQQVNAIYSDYNLTDCSYHGLYIAGSERDVQYLDRDRMMILVIELDGRELRRWDEIDADMRSILDRHELSGHAGVCVRYYKRWNPPPRQAPPRQRGDAIPINNNAQPTTPPGLTRIPADGMYTGFRLPLDPGPASLQEDSGAFLRSQPPNNAQSYSLGINSANASQMPRPAIDPPQFTPAPRYSRPNRSALTAGMLGWPQSASSRLVSSAQHIENVLDRPGDADEGNTEERSSEIAQPLPAIDTEGWGPLM</sequence>